<protein>
    <submittedName>
        <fullName evidence="1">Uncharacterized protein</fullName>
    </submittedName>
</protein>
<reference evidence="1" key="2">
    <citation type="journal article" date="2015" name="Data Brief">
        <title>Shoot transcriptome of the giant reed, Arundo donax.</title>
        <authorList>
            <person name="Barrero R.A."/>
            <person name="Guerrero F.D."/>
            <person name="Moolhuijzen P."/>
            <person name="Goolsby J.A."/>
            <person name="Tidwell J."/>
            <person name="Bellgard S.E."/>
            <person name="Bellgard M.I."/>
        </authorList>
    </citation>
    <scope>NUCLEOTIDE SEQUENCE</scope>
    <source>
        <tissue evidence="1">Shoot tissue taken approximately 20 cm above the soil surface</tissue>
    </source>
</reference>
<dbReference type="AlphaFoldDB" id="A0A0A9HBZ3"/>
<dbReference type="EMBL" id="GBRH01163624">
    <property type="protein sequence ID" value="JAE34272.1"/>
    <property type="molecule type" value="Transcribed_RNA"/>
</dbReference>
<proteinExistence type="predicted"/>
<organism evidence="1">
    <name type="scientific">Arundo donax</name>
    <name type="common">Giant reed</name>
    <name type="synonym">Donax arundinaceus</name>
    <dbReference type="NCBI Taxonomy" id="35708"/>
    <lineage>
        <taxon>Eukaryota</taxon>
        <taxon>Viridiplantae</taxon>
        <taxon>Streptophyta</taxon>
        <taxon>Embryophyta</taxon>
        <taxon>Tracheophyta</taxon>
        <taxon>Spermatophyta</taxon>
        <taxon>Magnoliopsida</taxon>
        <taxon>Liliopsida</taxon>
        <taxon>Poales</taxon>
        <taxon>Poaceae</taxon>
        <taxon>PACMAD clade</taxon>
        <taxon>Arundinoideae</taxon>
        <taxon>Arundineae</taxon>
        <taxon>Arundo</taxon>
    </lineage>
</organism>
<accession>A0A0A9HBZ3</accession>
<name>A0A0A9HBZ3_ARUDO</name>
<evidence type="ECO:0000313" key="1">
    <source>
        <dbReference type="EMBL" id="JAE34272.1"/>
    </source>
</evidence>
<sequence>MPALQQANTVLKSDNLIPHENRYNSSFIKVESQTSSSFSLMRWHAFSPVEFFVN</sequence>
<reference evidence="1" key="1">
    <citation type="submission" date="2014-09" db="EMBL/GenBank/DDBJ databases">
        <authorList>
            <person name="Magalhaes I.L.F."/>
            <person name="Oliveira U."/>
            <person name="Santos F.R."/>
            <person name="Vidigal T.H.D.A."/>
            <person name="Brescovit A.D."/>
            <person name="Santos A.J."/>
        </authorList>
    </citation>
    <scope>NUCLEOTIDE SEQUENCE</scope>
    <source>
        <tissue evidence="1">Shoot tissue taken approximately 20 cm above the soil surface</tissue>
    </source>
</reference>